<dbReference type="InterPro" id="IPR005758">
    <property type="entry name" value="UDP-N-AcMur_Ala_ligase_MurC"/>
</dbReference>
<dbReference type="SUPFAM" id="SSF51984">
    <property type="entry name" value="MurCD N-terminal domain"/>
    <property type="match status" value="1"/>
</dbReference>
<dbReference type="InterPro" id="IPR036615">
    <property type="entry name" value="Mur_ligase_C_dom_sf"/>
</dbReference>
<dbReference type="PANTHER" id="PTHR43445:SF3">
    <property type="entry name" value="UDP-N-ACETYLMURAMATE--L-ALANINE LIGASE"/>
    <property type="match status" value="1"/>
</dbReference>
<comment type="subcellular location">
    <subcellularLocation>
        <location evidence="1 14">Cytoplasm</location>
    </subcellularLocation>
</comment>
<evidence type="ECO:0000313" key="19">
    <source>
        <dbReference type="Proteomes" id="UP000053467"/>
    </source>
</evidence>
<evidence type="ECO:0000256" key="13">
    <source>
        <dbReference type="ARBA" id="ARBA00047833"/>
    </source>
</evidence>
<dbReference type="GO" id="GO:0008360">
    <property type="term" value="P:regulation of cell shape"/>
    <property type="evidence" value="ECO:0007669"/>
    <property type="project" value="UniProtKB-KW"/>
</dbReference>
<keyword evidence="12 14" id="KW-0961">Cell wall biogenesis/degradation</keyword>
<sequence length="462" mass="51939">MFKNIENIHFVGIGGIGMSGIAEVLAGMGYKITGSDIKDSPIIQHLREKGIIVYIGHRWENVVNADVVVYSSAVKMDNIELVYALKEKIPVIQRAEMLAELMRMKFSIGVAGTHGKTTTTSLIASIFKKAKLDPTLIIGGQVKIFSDSNATLGKGDYLIAEADESDKSFLKLFPSIAVITNIDEDHLDNYQDLNEIKEHFVKFANSVPFYGCVVICLDDLNNNEIIPKIEKKILTYGFLRKADVKAINVNLGVVNSSYTLVFKNMPIGEILLNIPGKHNVLNSLAAVSVAIEMGIPYKTIFEGIKDFTGVKRRFEIIYKNEISDIYIIDDYAHHPNEIFTVIGSAKNMGDYKIVTIFQPHLFSRTIKLLNQFADILSKSDITVITDIYPARELPVKGVSGKNLYDEIKKIKNEDVYYVEDKKDLKDFLKRFIKKKTIFLFIGAGDINIYSKEFVEEIKNENI</sequence>
<dbReference type="Gene3D" id="3.90.190.20">
    <property type="entry name" value="Mur ligase, C-terminal domain"/>
    <property type="match status" value="1"/>
</dbReference>
<protein>
    <recommendedName>
        <fullName evidence="3 14">UDP-N-acetylmuramate--L-alanine ligase</fullName>
        <ecNumber evidence="3 14">6.3.2.8</ecNumber>
    </recommendedName>
    <alternativeName>
        <fullName evidence="14">UDP-N-acetylmuramoyl-L-alanine synthetase</fullName>
    </alternativeName>
</protein>
<comment type="caution">
    <text evidence="18">The sequence shown here is derived from an EMBL/GenBank/DDBJ whole genome shotgun (WGS) entry which is preliminary data.</text>
</comment>
<dbReference type="HAMAP" id="MF_00046">
    <property type="entry name" value="MurC"/>
    <property type="match status" value="1"/>
</dbReference>
<keyword evidence="9 14" id="KW-0133">Cell shape</keyword>
<feature type="domain" description="Mur ligase N-terminal catalytic" evidence="15">
    <location>
        <begin position="7"/>
        <end position="104"/>
    </location>
</feature>
<evidence type="ECO:0000313" key="18">
    <source>
        <dbReference type="EMBL" id="KUK87906.1"/>
    </source>
</evidence>
<dbReference type="PANTHER" id="PTHR43445">
    <property type="entry name" value="UDP-N-ACETYLMURAMATE--L-ALANINE LIGASE-RELATED"/>
    <property type="match status" value="1"/>
</dbReference>
<dbReference type="Gene3D" id="3.40.1190.10">
    <property type="entry name" value="Mur-like, catalytic domain"/>
    <property type="match status" value="1"/>
</dbReference>
<keyword evidence="10 14" id="KW-0573">Peptidoglycan synthesis</keyword>
<evidence type="ECO:0000256" key="4">
    <source>
        <dbReference type="ARBA" id="ARBA00022490"/>
    </source>
</evidence>
<dbReference type="Pfam" id="PF08245">
    <property type="entry name" value="Mur_ligase_M"/>
    <property type="match status" value="1"/>
</dbReference>
<dbReference type="InterPro" id="IPR013221">
    <property type="entry name" value="Mur_ligase_cen"/>
</dbReference>
<evidence type="ECO:0000256" key="11">
    <source>
        <dbReference type="ARBA" id="ARBA00023306"/>
    </source>
</evidence>
<evidence type="ECO:0000256" key="9">
    <source>
        <dbReference type="ARBA" id="ARBA00022960"/>
    </source>
</evidence>
<dbReference type="Proteomes" id="UP000053467">
    <property type="component" value="Unassembled WGS sequence"/>
</dbReference>
<dbReference type="InterPro" id="IPR004101">
    <property type="entry name" value="Mur_ligase_C"/>
</dbReference>
<comment type="similarity">
    <text evidence="14">Belongs to the MurCDEF family.</text>
</comment>
<dbReference type="SUPFAM" id="SSF53623">
    <property type="entry name" value="MurD-like peptide ligases, catalytic domain"/>
    <property type="match status" value="1"/>
</dbReference>
<gene>
    <name evidence="14" type="primary">murC</name>
    <name evidence="18" type="ORF">XE03_0425</name>
</gene>
<dbReference type="PATRIC" id="fig|1635277.3.peg.433"/>
<comment type="catalytic activity">
    <reaction evidence="13 14">
        <text>UDP-N-acetyl-alpha-D-muramate + L-alanine + ATP = UDP-N-acetyl-alpha-D-muramoyl-L-alanine + ADP + phosphate + H(+)</text>
        <dbReference type="Rhea" id="RHEA:23372"/>
        <dbReference type="ChEBI" id="CHEBI:15378"/>
        <dbReference type="ChEBI" id="CHEBI:30616"/>
        <dbReference type="ChEBI" id="CHEBI:43474"/>
        <dbReference type="ChEBI" id="CHEBI:57972"/>
        <dbReference type="ChEBI" id="CHEBI:70757"/>
        <dbReference type="ChEBI" id="CHEBI:83898"/>
        <dbReference type="ChEBI" id="CHEBI:456216"/>
        <dbReference type="EC" id="6.3.2.8"/>
    </reaction>
</comment>
<dbReference type="InterPro" id="IPR036565">
    <property type="entry name" value="Mur-like_cat_sf"/>
</dbReference>
<dbReference type="GO" id="GO:0071555">
    <property type="term" value="P:cell wall organization"/>
    <property type="evidence" value="ECO:0007669"/>
    <property type="project" value="UniProtKB-KW"/>
</dbReference>
<dbReference type="GO" id="GO:0009252">
    <property type="term" value="P:peptidoglycan biosynthetic process"/>
    <property type="evidence" value="ECO:0007669"/>
    <property type="project" value="UniProtKB-UniRule"/>
</dbReference>
<dbReference type="InterPro" id="IPR000713">
    <property type="entry name" value="Mur_ligase_N"/>
</dbReference>
<evidence type="ECO:0000259" key="17">
    <source>
        <dbReference type="Pfam" id="PF08245"/>
    </source>
</evidence>
<dbReference type="Pfam" id="PF01225">
    <property type="entry name" value="Mur_ligase"/>
    <property type="match status" value="1"/>
</dbReference>
<dbReference type="Gene3D" id="3.40.50.720">
    <property type="entry name" value="NAD(P)-binding Rossmann-like Domain"/>
    <property type="match status" value="1"/>
</dbReference>
<dbReference type="UniPathway" id="UPA00219"/>
<dbReference type="GO" id="GO:0005524">
    <property type="term" value="F:ATP binding"/>
    <property type="evidence" value="ECO:0007669"/>
    <property type="project" value="UniProtKB-UniRule"/>
</dbReference>
<dbReference type="SUPFAM" id="SSF53244">
    <property type="entry name" value="MurD-like peptide ligases, peptide-binding domain"/>
    <property type="match status" value="1"/>
</dbReference>
<dbReference type="AlphaFoldDB" id="A0A101I2N9"/>
<evidence type="ECO:0000256" key="12">
    <source>
        <dbReference type="ARBA" id="ARBA00023316"/>
    </source>
</evidence>
<feature type="domain" description="Mur ligase C-terminal" evidence="16">
    <location>
        <begin position="312"/>
        <end position="444"/>
    </location>
</feature>
<evidence type="ECO:0000256" key="2">
    <source>
        <dbReference type="ARBA" id="ARBA00004752"/>
    </source>
</evidence>
<evidence type="ECO:0000256" key="7">
    <source>
        <dbReference type="ARBA" id="ARBA00022741"/>
    </source>
</evidence>
<accession>A0A101I2N9</accession>
<dbReference type="GO" id="GO:0051301">
    <property type="term" value="P:cell division"/>
    <property type="evidence" value="ECO:0007669"/>
    <property type="project" value="UniProtKB-KW"/>
</dbReference>
<evidence type="ECO:0000256" key="14">
    <source>
        <dbReference type="HAMAP-Rule" id="MF_00046"/>
    </source>
</evidence>
<evidence type="ECO:0000259" key="15">
    <source>
        <dbReference type="Pfam" id="PF01225"/>
    </source>
</evidence>
<evidence type="ECO:0000256" key="5">
    <source>
        <dbReference type="ARBA" id="ARBA00022598"/>
    </source>
</evidence>
<proteinExistence type="inferred from homology"/>
<evidence type="ECO:0000256" key="8">
    <source>
        <dbReference type="ARBA" id="ARBA00022840"/>
    </source>
</evidence>
<keyword evidence="6 14" id="KW-0132">Cell division</keyword>
<keyword evidence="4 14" id="KW-0963">Cytoplasm</keyword>
<comment type="function">
    <text evidence="14">Cell wall formation.</text>
</comment>
<evidence type="ECO:0000256" key="6">
    <source>
        <dbReference type="ARBA" id="ARBA00022618"/>
    </source>
</evidence>
<keyword evidence="5 14" id="KW-0436">Ligase</keyword>
<dbReference type="GO" id="GO:0008763">
    <property type="term" value="F:UDP-N-acetylmuramate-L-alanine ligase activity"/>
    <property type="evidence" value="ECO:0007669"/>
    <property type="project" value="UniProtKB-UniRule"/>
</dbReference>
<organism evidence="18 19">
    <name type="scientific">candidate division TA06 bacterium 34_109</name>
    <dbReference type="NCBI Taxonomy" id="1635277"/>
    <lineage>
        <taxon>Bacteria</taxon>
        <taxon>Bacteria division TA06</taxon>
    </lineage>
</organism>
<keyword evidence="7 14" id="KW-0547">Nucleotide-binding</keyword>
<feature type="binding site" evidence="14">
    <location>
        <begin position="112"/>
        <end position="118"/>
    </location>
    <ligand>
        <name>ATP</name>
        <dbReference type="ChEBI" id="CHEBI:30616"/>
    </ligand>
</feature>
<keyword evidence="11 14" id="KW-0131">Cell cycle</keyword>
<dbReference type="GO" id="GO:0005737">
    <property type="term" value="C:cytoplasm"/>
    <property type="evidence" value="ECO:0007669"/>
    <property type="project" value="UniProtKB-SubCell"/>
</dbReference>
<keyword evidence="8 14" id="KW-0067">ATP-binding</keyword>
<evidence type="ECO:0000256" key="10">
    <source>
        <dbReference type="ARBA" id="ARBA00022984"/>
    </source>
</evidence>
<dbReference type="EMBL" id="LGGX01000002">
    <property type="protein sequence ID" value="KUK87906.1"/>
    <property type="molecule type" value="Genomic_DNA"/>
</dbReference>
<dbReference type="InterPro" id="IPR050061">
    <property type="entry name" value="MurCDEF_pg_biosynth"/>
</dbReference>
<dbReference type="NCBIfam" id="TIGR01082">
    <property type="entry name" value="murC"/>
    <property type="match status" value="1"/>
</dbReference>
<evidence type="ECO:0000259" key="16">
    <source>
        <dbReference type="Pfam" id="PF02875"/>
    </source>
</evidence>
<reference evidence="19" key="1">
    <citation type="journal article" date="2015" name="MBio">
        <title>Genome-Resolved Metagenomic Analysis Reveals Roles for Candidate Phyla and Other Microbial Community Members in Biogeochemical Transformations in Oil Reservoirs.</title>
        <authorList>
            <person name="Hu P."/>
            <person name="Tom L."/>
            <person name="Singh A."/>
            <person name="Thomas B.C."/>
            <person name="Baker B.J."/>
            <person name="Piceno Y.M."/>
            <person name="Andersen G.L."/>
            <person name="Banfield J.F."/>
        </authorList>
    </citation>
    <scope>NUCLEOTIDE SEQUENCE [LARGE SCALE GENOMIC DNA]</scope>
</reference>
<comment type="pathway">
    <text evidence="2 14">Cell wall biogenesis; peptidoglycan biosynthesis.</text>
</comment>
<dbReference type="Pfam" id="PF02875">
    <property type="entry name" value="Mur_ligase_C"/>
    <property type="match status" value="1"/>
</dbReference>
<evidence type="ECO:0000256" key="3">
    <source>
        <dbReference type="ARBA" id="ARBA00012211"/>
    </source>
</evidence>
<feature type="domain" description="Mur ligase central" evidence="17">
    <location>
        <begin position="110"/>
        <end position="290"/>
    </location>
</feature>
<evidence type="ECO:0000256" key="1">
    <source>
        <dbReference type="ARBA" id="ARBA00004496"/>
    </source>
</evidence>
<name>A0A101I2N9_UNCT6</name>
<dbReference type="EC" id="6.3.2.8" evidence="3 14"/>